<reference evidence="2" key="1">
    <citation type="submission" date="2021-11" db="EMBL/GenBank/DDBJ databases">
        <authorList>
            <person name="Herlambang A."/>
            <person name="Guo Y."/>
            <person name="Takashima Y."/>
            <person name="Nishizawa T."/>
        </authorList>
    </citation>
    <scope>NUCLEOTIDE SEQUENCE</scope>
    <source>
        <strain evidence="2">E1425</strain>
    </source>
</reference>
<evidence type="ECO:0000256" key="1">
    <source>
        <dbReference type="SAM" id="MobiDB-lite"/>
    </source>
</evidence>
<evidence type="ECO:0000313" key="2">
    <source>
        <dbReference type="EMBL" id="GJJ70162.1"/>
    </source>
</evidence>
<protein>
    <submittedName>
        <fullName evidence="2">Uncharacterized protein</fullName>
    </submittedName>
</protein>
<accession>A0A9P3LTR1</accession>
<dbReference type="PANTHER" id="PTHR14024:SF49">
    <property type="entry name" value="LIPID STORAGE DROPLETS SURFACE-BINDING PROTEIN 1"/>
    <property type="match status" value="1"/>
</dbReference>
<gene>
    <name evidence="2" type="ORF">EMPS_02511</name>
</gene>
<dbReference type="GO" id="GO:0005811">
    <property type="term" value="C:lipid droplet"/>
    <property type="evidence" value="ECO:0007669"/>
    <property type="project" value="TreeGrafter"/>
</dbReference>
<dbReference type="GO" id="GO:0005829">
    <property type="term" value="C:cytosol"/>
    <property type="evidence" value="ECO:0007669"/>
    <property type="project" value="TreeGrafter"/>
</dbReference>
<dbReference type="Proteomes" id="UP000827284">
    <property type="component" value="Unassembled WGS sequence"/>
</dbReference>
<dbReference type="OrthoDB" id="376826at2759"/>
<dbReference type="GO" id="GO:0010890">
    <property type="term" value="P:positive regulation of triglyceride storage"/>
    <property type="evidence" value="ECO:0007669"/>
    <property type="project" value="TreeGrafter"/>
</dbReference>
<evidence type="ECO:0000313" key="3">
    <source>
        <dbReference type="Proteomes" id="UP000827284"/>
    </source>
</evidence>
<sequence>MTNKRNNKTTRYTAAPPPPVVARHNSSDSEDSDVEDRSHSRTSTSSVEEDQVKQNGNGVHAEKGAVSATFISRVSSIPVIHDGFSTLHSYAKDNKYSRYALDTAGSAVETVNKYTEGYQSRLQPHLQPHISKVDQLATKSLDILQNRFPIVSKPTAEIVTQVKKPYVYVEESSKNAYTQIQSTIDTRVTAPVKAVTSSIATTAASTRDQITTVATSTRDQITTAATSTRDQITTAATSTRDQITTVATSTATTIATSVNTRATPLVNGLEHIVNRLLPADAETKAEETATTQSNQAVRVVDIGRSVSLRVSRRVSVAVSPVTKQAQELRAAAEKNTVVVKSKDQIHALNTRLTALLESLRAHTKELQENVQKAPREASTRVQTRVSELSTKVLAEVDSLSLYLKEHSPALPEYVQVRLQPLVTFVNDRYVIVKSEIVKKDVSAVQKARNILHLTTEETLPILQSAAQDVRNSLVGYQVKVQETIHQGLVKVQEVNSSARLAAHRSYHNVRIILVGSK</sequence>
<dbReference type="PANTHER" id="PTHR14024">
    <property type="entry name" value="PERILIPIN"/>
    <property type="match status" value="1"/>
</dbReference>
<dbReference type="GO" id="GO:0019915">
    <property type="term" value="P:lipid storage"/>
    <property type="evidence" value="ECO:0007669"/>
    <property type="project" value="TreeGrafter"/>
</dbReference>
<name>A0A9P3LTR1_9FUNG</name>
<proteinExistence type="predicted"/>
<dbReference type="EMBL" id="BQFW01000003">
    <property type="protein sequence ID" value="GJJ70162.1"/>
    <property type="molecule type" value="Genomic_DNA"/>
</dbReference>
<keyword evidence="3" id="KW-1185">Reference proteome</keyword>
<organism evidence="2 3">
    <name type="scientific">Entomortierella parvispora</name>
    <dbReference type="NCBI Taxonomy" id="205924"/>
    <lineage>
        <taxon>Eukaryota</taxon>
        <taxon>Fungi</taxon>
        <taxon>Fungi incertae sedis</taxon>
        <taxon>Mucoromycota</taxon>
        <taxon>Mortierellomycotina</taxon>
        <taxon>Mortierellomycetes</taxon>
        <taxon>Mortierellales</taxon>
        <taxon>Mortierellaceae</taxon>
        <taxon>Entomortierella</taxon>
    </lineage>
</organism>
<feature type="region of interest" description="Disordered" evidence="1">
    <location>
        <begin position="1"/>
        <end position="60"/>
    </location>
</feature>
<dbReference type="AlphaFoldDB" id="A0A9P3LTR1"/>
<comment type="caution">
    <text evidence="2">The sequence shown here is derived from an EMBL/GenBank/DDBJ whole genome shotgun (WGS) entry which is preliminary data.</text>
</comment>
<reference evidence="2" key="2">
    <citation type="journal article" date="2022" name="Microbiol. Resour. Announc.">
        <title>Whole-Genome Sequence of Entomortierella parvispora E1425, a Mucoromycotan Fungus Associated with Burkholderiaceae-Related Endosymbiotic Bacteria.</title>
        <authorList>
            <person name="Herlambang A."/>
            <person name="Guo Y."/>
            <person name="Takashima Y."/>
            <person name="Narisawa K."/>
            <person name="Ohta H."/>
            <person name="Nishizawa T."/>
        </authorList>
    </citation>
    <scope>NUCLEOTIDE SEQUENCE</scope>
    <source>
        <strain evidence="2">E1425</strain>
    </source>
</reference>